<organism evidence="5 6">
    <name type="scientific">Citrus x changshan-huyou</name>
    <dbReference type="NCBI Taxonomy" id="2935761"/>
    <lineage>
        <taxon>Eukaryota</taxon>
        <taxon>Viridiplantae</taxon>
        <taxon>Streptophyta</taxon>
        <taxon>Embryophyta</taxon>
        <taxon>Tracheophyta</taxon>
        <taxon>Spermatophyta</taxon>
        <taxon>Magnoliopsida</taxon>
        <taxon>eudicotyledons</taxon>
        <taxon>Gunneridae</taxon>
        <taxon>Pentapetalae</taxon>
        <taxon>rosids</taxon>
        <taxon>malvids</taxon>
        <taxon>Sapindales</taxon>
        <taxon>Rutaceae</taxon>
        <taxon>Aurantioideae</taxon>
        <taxon>Citrus</taxon>
    </lineage>
</organism>
<name>A0AAP0QFL3_9ROSI</name>
<protein>
    <recommendedName>
        <fullName evidence="4">Metallothionein-like protein</fullName>
    </recommendedName>
</protein>
<dbReference type="AlphaFoldDB" id="A0AAP0QFL3"/>
<keyword evidence="2 4" id="KW-0479">Metal-binding</keyword>
<dbReference type="GO" id="GO:0046872">
    <property type="term" value="F:metal ion binding"/>
    <property type="evidence" value="ECO:0007669"/>
    <property type="project" value="UniProtKB-UniRule"/>
</dbReference>
<keyword evidence="6" id="KW-1185">Reference proteome</keyword>
<dbReference type="Pfam" id="PF01439">
    <property type="entry name" value="Metallothio_2"/>
    <property type="match status" value="1"/>
</dbReference>
<reference evidence="5 6" key="1">
    <citation type="submission" date="2024-05" db="EMBL/GenBank/DDBJ databases">
        <title>Haplotype-resolved chromosome-level genome assembly of Huyou (Citrus changshanensis).</title>
        <authorList>
            <person name="Miao C."/>
            <person name="Chen W."/>
            <person name="Wu Y."/>
            <person name="Wang L."/>
            <person name="Zhao S."/>
            <person name="Grierson D."/>
            <person name="Xu C."/>
            <person name="Chen K."/>
        </authorList>
    </citation>
    <scope>NUCLEOTIDE SEQUENCE [LARGE SCALE GENOMIC DNA]</scope>
    <source>
        <strain evidence="5">01-14</strain>
        <tissue evidence="5">Leaf</tissue>
    </source>
</reference>
<sequence>MIDSTGKRKMSCYGRNCGYGSSCKCGSDCNVCRMYPDLSYSESPTTTTDILVLGDAYAKMHYEVSEMGFGAEGDCKCKFYKNFYLN</sequence>
<evidence type="ECO:0000256" key="2">
    <source>
        <dbReference type="ARBA" id="ARBA00022723"/>
    </source>
</evidence>
<dbReference type="Proteomes" id="UP001428341">
    <property type="component" value="Unassembled WGS sequence"/>
</dbReference>
<evidence type="ECO:0000256" key="1">
    <source>
        <dbReference type="ARBA" id="ARBA00005802"/>
    </source>
</evidence>
<gene>
    <name evidence="5" type="ORF">WN944_003622</name>
</gene>
<dbReference type="PANTHER" id="PTHR33543">
    <property type="entry name" value="METALLOTHIONEIN-LIKE PROTEIN 2A"/>
    <property type="match status" value="1"/>
</dbReference>
<accession>A0AAP0QFL3</accession>
<evidence type="ECO:0000313" key="6">
    <source>
        <dbReference type="Proteomes" id="UP001428341"/>
    </source>
</evidence>
<dbReference type="EMBL" id="JBCGBO010000006">
    <property type="protein sequence ID" value="KAK9192927.1"/>
    <property type="molecule type" value="Genomic_DNA"/>
</dbReference>
<comment type="similarity">
    <text evidence="1 4">Belongs to the metallothionein superfamily. Type 15 family.</text>
</comment>
<evidence type="ECO:0000256" key="4">
    <source>
        <dbReference type="RuleBase" id="RU369052"/>
    </source>
</evidence>
<evidence type="ECO:0000313" key="5">
    <source>
        <dbReference type="EMBL" id="KAK9192927.1"/>
    </source>
</evidence>
<comment type="caution">
    <text evidence="5">The sequence shown here is derived from an EMBL/GenBank/DDBJ whole genome shotgun (WGS) entry which is preliminary data.</text>
</comment>
<comment type="function">
    <text evidence="4">Metallothioneins have a high content of cysteine residues that bind various heavy metals.</text>
</comment>
<evidence type="ECO:0000256" key="3">
    <source>
        <dbReference type="ARBA" id="ARBA00022851"/>
    </source>
</evidence>
<dbReference type="InterPro" id="IPR000347">
    <property type="entry name" value="Metalthion_15p"/>
</dbReference>
<proteinExistence type="inferred from homology"/>
<dbReference type="PANTHER" id="PTHR33543:SF33">
    <property type="entry name" value="METALLOTHIONEIN-LIKE PROTEIN 2B"/>
    <property type="match status" value="1"/>
</dbReference>
<keyword evidence="3 4" id="KW-0480">Metal-thiolate cluster</keyword>